<keyword evidence="1" id="KW-0472">Membrane</keyword>
<feature type="transmembrane region" description="Helical" evidence="1">
    <location>
        <begin position="16"/>
        <end position="33"/>
    </location>
</feature>
<protein>
    <submittedName>
        <fullName evidence="2">Uncharacterized protein</fullName>
    </submittedName>
</protein>
<keyword evidence="1" id="KW-0812">Transmembrane</keyword>
<sequence>MAGYVGERARRKKRNTTIIIVLIVVGVLMYLVFPKKQSDENKSLDTLLPSEEETISPELKIDLAELELQIFQKEQKIIFRDQQI</sequence>
<proteinExistence type="predicted"/>
<feature type="non-terminal residue" evidence="2">
    <location>
        <position position="84"/>
    </location>
</feature>
<reference evidence="2" key="1">
    <citation type="submission" date="2018-05" db="EMBL/GenBank/DDBJ databases">
        <authorList>
            <person name="Lanie J.A."/>
            <person name="Ng W.-L."/>
            <person name="Kazmierczak K.M."/>
            <person name="Andrzejewski T.M."/>
            <person name="Davidsen T.M."/>
            <person name="Wayne K.J."/>
            <person name="Tettelin H."/>
            <person name="Glass J.I."/>
            <person name="Rusch D."/>
            <person name="Podicherti R."/>
            <person name="Tsui H.-C.T."/>
            <person name="Winkler M.E."/>
        </authorList>
    </citation>
    <scope>NUCLEOTIDE SEQUENCE</scope>
</reference>
<gene>
    <name evidence="2" type="ORF">METZ01_LOCUS61950</name>
</gene>
<dbReference type="AlphaFoldDB" id="A0A381SYP9"/>
<accession>A0A381SYP9</accession>
<organism evidence="2">
    <name type="scientific">marine metagenome</name>
    <dbReference type="NCBI Taxonomy" id="408172"/>
    <lineage>
        <taxon>unclassified sequences</taxon>
        <taxon>metagenomes</taxon>
        <taxon>ecological metagenomes</taxon>
    </lineage>
</organism>
<evidence type="ECO:0000256" key="1">
    <source>
        <dbReference type="SAM" id="Phobius"/>
    </source>
</evidence>
<keyword evidence="1" id="KW-1133">Transmembrane helix</keyword>
<dbReference type="EMBL" id="UINC01003769">
    <property type="protein sequence ID" value="SVA09096.1"/>
    <property type="molecule type" value="Genomic_DNA"/>
</dbReference>
<name>A0A381SYP9_9ZZZZ</name>
<evidence type="ECO:0000313" key="2">
    <source>
        <dbReference type="EMBL" id="SVA09096.1"/>
    </source>
</evidence>